<evidence type="ECO:0000256" key="1">
    <source>
        <dbReference type="ARBA" id="ARBA00022723"/>
    </source>
</evidence>
<comment type="caution">
    <text evidence="4">The sequence shown here is derived from an EMBL/GenBank/DDBJ whole genome shotgun (WGS) entry which is preliminary data.</text>
</comment>
<keyword evidence="2" id="KW-0863">Zinc-finger</keyword>
<dbReference type="PANTHER" id="PTHR45931">
    <property type="entry name" value="SI:CH211-59O9.10"/>
    <property type="match status" value="1"/>
</dbReference>
<dbReference type="EMBL" id="JACEIK010000652">
    <property type="protein sequence ID" value="MCD7460413.1"/>
    <property type="molecule type" value="Genomic_DNA"/>
</dbReference>
<sequence>MRMIVEMLLALDENNHQHGGSSARHINNLPQSTVQNGNLEEACAVCLETPTMGDVIRHLLATQVSQRLH</sequence>
<evidence type="ECO:0000256" key="3">
    <source>
        <dbReference type="ARBA" id="ARBA00022833"/>
    </source>
</evidence>
<evidence type="ECO:0000313" key="5">
    <source>
        <dbReference type="Proteomes" id="UP000823775"/>
    </source>
</evidence>
<keyword evidence="3" id="KW-0862">Zinc</keyword>
<dbReference type="InterPro" id="IPR051834">
    <property type="entry name" value="RING_finger_E3_ligase"/>
</dbReference>
<gene>
    <name evidence="4" type="ORF">HAX54_043508</name>
</gene>
<protein>
    <submittedName>
        <fullName evidence="4">Uncharacterized protein</fullName>
    </submittedName>
</protein>
<accession>A0ABS8SNQ4</accession>
<dbReference type="Proteomes" id="UP000823775">
    <property type="component" value="Unassembled WGS sequence"/>
</dbReference>
<dbReference type="PANTHER" id="PTHR45931:SF25">
    <property type="entry name" value="E3 UBIQUITIN-PROTEIN LIGASE RLIM-LIKE ISOFORM X1"/>
    <property type="match status" value="1"/>
</dbReference>
<evidence type="ECO:0000256" key="2">
    <source>
        <dbReference type="ARBA" id="ARBA00022771"/>
    </source>
</evidence>
<keyword evidence="1" id="KW-0479">Metal-binding</keyword>
<evidence type="ECO:0000313" key="4">
    <source>
        <dbReference type="EMBL" id="MCD7460413.1"/>
    </source>
</evidence>
<name>A0ABS8SNQ4_DATST</name>
<organism evidence="4 5">
    <name type="scientific">Datura stramonium</name>
    <name type="common">Jimsonweed</name>
    <name type="synonym">Common thornapple</name>
    <dbReference type="NCBI Taxonomy" id="4076"/>
    <lineage>
        <taxon>Eukaryota</taxon>
        <taxon>Viridiplantae</taxon>
        <taxon>Streptophyta</taxon>
        <taxon>Embryophyta</taxon>
        <taxon>Tracheophyta</taxon>
        <taxon>Spermatophyta</taxon>
        <taxon>Magnoliopsida</taxon>
        <taxon>eudicotyledons</taxon>
        <taxon>Gunneridae</taxon>
        <taxon>Pentapetalae</taxon>
        <taxon>asterids</taxon>
        <taxon>lamiids</taxon>
        <taxon>Solanales</taxon>
        <taxon>Solanaceae</taxon>
        <taxon>Solanoideae</taxon>
        <taxon>Datureae</taxon>
        <taxon>Datura</taxon>
    </lineage>
</organism>
<keyword evidence="5" id="KW-1185">Reference proteome</keyword>
<proteinExistence type="predicted"/>
<reference evidence="4 5" key="1">
    <citation type="journal article" date="2021" name="BMC Genomics">
        <title>Datura genome reveals duplications of psychoactive alkaloid biosynthetic genes and high mutation rate following tissue culture.</title>
        <authorList>
            <person name="Rajewski A."/>
            <person name="Carter-House D."/>
            <person name="Stajich J."/>
            <person name="Litt A."/>
        </authorList>
    </citation>
    <scope>NUCLEOTIDE SEQUENCE [LARGE SCALE GENOMIC DNA]</scope>
    <source>
        <strain evidence="4">AR-01</strain>
    </source>
</reference>